<feature type="transmembrane region" description="Helical" evidence="1">
    <location>
        <begin position="118"/>
        <end position="138"/>
    </location>
</feature>
<evidence type="ECO:0000256" key="1">
    <source>
        <dbReference type="SAM" id="Phobius"/>
    </source>
</evidence>
<organism evidence="2 3">
    <name type="scientific">Deinococcus budaensis</name>
    <dbReference type="NCBI Taxonomy" id="1665626"/>
    <lineage>
        <taxon>Bacteria</taxon>
        <taxon>Thermotogati</taxon>
        <taxon>Deinococcota</taxon>
        <taxon>Deinococci</taxon>
        <taxon>Deinococcales</taxon>
        <taxon>Deinococcaceae</taxon>
        <taxon>Deinococcus</taxon>
    </lineage>
</organism>
<evidence type="ECO:0000313" key="3">
    <source>
        <dbReference type="Proteomes" id="UP000525389"/>
    </source>
</evidence>
<proteinExistence type="predicted"/>
<feature type="transmembrane region" description="Helical" evidence="1">
    <location>
        <begin position="19"/>
        <end position="37"/>
    </location>
</feature>
<comment type="caution">
    <text evidence="2">The sequence shown here is derived from an EMBL/GenBank/DDBJ whole genome shotgun (WGS) entry which is preliminary data.</text>
</comment>
<accession>A0A7W8LR93</accession>
<dbReference type="RefSeq" id="WP_184031055.1">
    <property type="nucleotide sequence ID" value="NZ_JACHFN010000014.1"/>
</dbReference>
<dbReference type="EMBL" id="JACHFN010000014">
    <property type="protein sequence ID" value="MBB5235641.1"/>
    <property type="molecule type" value="Genomic_DNA"/>
</dbReference>
<evidence type="ECO:0000313" key="2">
    <source>
        <dbReference type="EMBL" id="MBB5235641.1"/>
    </source>
</evidence>
<keyword evidence="3" id="KW-1185">Reference proteome</keyword>
<dbReference type="InterPro" id="IPR046291">
    <property type="entry name" value="DUF6328"/>
</dbReference>
<protein>
    <recommendedName>
        <fullName evidence="4">Sodium:proton antiporter</fullName>
    </recommendedName>
</protein>
<reference evidence="2 3" key="1">
    <citation type="submission" date="2020-08" db="EMBL/GenBank/DDBJ databases">
        <title>Genomic Encyclopedia of Type Strains, Phase IV (KMG-IV): sequencing the most valuable type-strain genomes for metagenomic binning, comparative biology and taxonomic classification.</title>
        <authorList>
            <person name="Goeker M."/>
        </authorList>
    </citation>
    <scope>NUCLEOTIDE SEQUENCE [LARGE SCALE GENOMIC DNA]</scope>
    <source>
        <strain evidence="2 3">DSM 101791</strain>
    </source>
</reference>
<feature type="transmembrane region" description="Helical" evidence="1">
    <location>
        <begin position="91"/>
        <end position="112"/>
    </location>
</feature>
<dbReference type="AlphaFoldDB" id="A0A7W8LR93"/>
<keyword evidence="1" id="KW-1133">Transmembrane helix</keyword>
<dbReference type="Proteomes" id="UP000525389">
    <property type="component" value="Unassembled WGS sequence"/>
</dbReference>
<sequence length="152" mass="16906">MTQVPDTDTLADLLAELRILLQGAQVLTSFLIILPFNASFRDVAAPERWVYTATFLCSLLSLVLLSAPALHHYLRRPMRHPEEFKGTATRLVRAGAVFMTLALVLATRLVAAQVVPGPLAWIMPGGLALLLLWVWWLVPLRHERRAYGGPKS</sequence>
<keyword evidence="1" id="KW-0472">Membrane</keyword>
<feature type="transmembrane region" description="Helical" evidence="1">
    <location>
        <begin position="49"/>
        <end position="70"/>
    </location>
</feature>
<name>A0A7W8LR93_9DEIO</name>
<evidence type="ECO:0008006" key="4">
    <source>
        <dbReference type="Google" id="ProtNLM"/>
    </source>
</evidence>
<gene>
    <name evidence="2" type="ORF">HNQ09_003099</name>
</gene>
<keyword evidence="1" id="KW-0812">Transmembrane</keyword>
<dbReference type="Pfam" id="PF19853">
    <property type="entry name" value="DUF6328"/>
    <property type="match status" value="1"/>
</dbReference>